<reference evidence="2 3" key="1">
    <citation type="journal article" date="2017" name="Curr. Biol.">
        <title>Genome architecture and evolution of a unichromosomal asexual nematode.</title>
        <authorList>
            <person name="Fradin H."/>
            <person name="Zegar C."/>
            <person name="Gutwein M."/>
            <person name="Lucas J."/>
            <person name="Kovtun M."/>
            <person name="Corcoran D."/>
            <person name="Baugh L.R."/>
            <person name="Kiontke K."/>
            <person name="Gunsalus K."/>
            <person name="Fitch D.H."/>
            <person name="Piano F."/>
        </authorList>
    </citation>
    <scope>NUCLEOTIDE SEQUENCE [LARGE SCALE GENOMIC DNA]</scope>
    <source>
        <strain evidence="2">PF1309</strain>
    </source>
</reference>
<evidence type="ECO:0000313" key="3">
    <source>
        <dbReference type="Proteomes" id="UP000218231"/>
    </source>
</evidence>
<accession>A0A2A2LTW1</accession>
<feature type="compositionally biased region" description="Basic and acidic residues" evidence="1">
    <location>
        <begin position="65"/>
        <end position="88"/>
    </location>
</feature>
<name>A0A2A2LTW1_9BILA</name>
<sequence length="88" mass="10051">MRTNRQTNKQTDKQTKTLGEKFLTMENFDEAAGREEMVNYEISEEGTEGGRHCSNDWDETAGNGLRKEGDEWTMDSEGRREGEASNID</sequence>
<gene>
    <name evidence="2" type="ORF">WR25_16708</name>
</gene>
<dbReference type="EMBL" id="LIAE01006434">
    <property type="protein sequence ID" value="PAV89692.1"/>
    <property type="molecule type" value="Genomic_DNA"/>
</dbReference>
<feature type="region of interest" description="Disordered" evidence="1">
    <location>
        <begin position="1"/>
        <end position="30"/>
    </location>
</feature>
<dbReference type="AlphaFoldDB" id="A0A2A2LTW1"/>
<keyword evidence="3" id="KW-1185">Reference proteome</keyword>
<dbReference type="Proteomes" id="UP000218231">
    <property type="component" value="Unassembled WGS sequence"/>
</dbReference>
<comment type="caution">
    <text evidence="2">The sequence shown here is derived from an EMBL/GenBank/DDBJ whole genome shotgun (WGS) entry which is preliminary data.</text>
</comment>
<proteinExistence type="predicted"/>
<organism evidence="2 3">
    <name type="scientific">Diploscapter pachys</name>
    <dbReference type="NCBI Taxonomy" id="2018661"/>
    <lineage>
        <taxon>Eukaryota</taxon>
        <taxon>Metazoa</taxon>
        <taxon>Ecdysozoa</taxon>
        <taxon>Nematoda</taxon>
        <taxon>Chromadorea</taxon>
        <taxon>Rhabditida</taxon>
        <taxon>Rhabditina</taxon>
        <taxon>Rhabditomorpha</taxon>
        <taxon>Rhabditoidea</taxon>
        <taxon>Rhabditidae</taxon>
        <taxon>Diploscapter</taxon>
    </lineage>
</organism>
<feature type="region of interest" description="Disordered" evidence="1">
    <location>
        <begin position="43"/>
        <end position="88"/>
    </location>
</feature>
<feature type="compositionally biased region" description="Basic and acidic residues" evidence="1">
    <location>
        <begin position="10"/>
        <end position="19"/>
    </location>
</feature>
<evidence type="ECO:0000313" key="2">
    <source>
        <dbReference type="EMBL" id="PAV89692.1"/>
    </source>
</evidence>
<evidence type="ECO:0000256" key="1">
    <source>
        <dbReference type="SAM" id="MobiDB-lite"/>
    </source>
</evidence>
<protein>
    <submittedName>
        <fullName evidence="2">Uncharacterized protein</fullName>
    </submittedName>
</protein>